<dbReference type="Proteomes" id="UP000004947">
    <property type="component" value="Unassembled WGS sequence"/>
</dbReference>
<keyword evidence="2" id="KW-1185">Reference proteome</keyword>
<evidence type="ECO:0000313" key="1">
    <source>
        <dbReference type="EMBL" id="EDM25370.1"/>
    </source>
</evidence>
<protein>
    <submittedName>
        <fullName evidence="1">Uncharacterized protein</fullName>
    </submittedName>
</protein>
<gene>
    <name evidence="1" type="ORF">LNTAR_22030</name>
</gene>
<dbReference type="AlphaFoldDB" id="A6DSL7"/>
<accession>A6DSL7</accession>
<reference evidence="1 2" key="1">
    <citation type="journal article" date="2010" name="J. Bacteriol.">
        <title>Genome sequence of Lentisphaera araneosa HTCC2155T, the type species of the order Lentisphaerales in the phylum Lentisphaerae.</title>
        <authorList>
            <person name="Thrash J.C."/>
            <person name="Cho J.C."/>
            <person name="Vergin K.L."/>
            <person name="Morris R.M."/>
            <person name="Giovannoni S.J."/>
        </authorList>
    </citation>
    <scope>NUCLEOTIDE SEQUENCE [LARGE SCALE GENOMIC DNA]</scope>
    <source>
        <strain evidence="1 2">HTCC2155</strain>
    </source>
</reference>
<comment type="caution">
    <text evidence="1">The sequence shown here is derived from an EMBL/GenBank/DDBJ whole genome shotgun (WGS) entry which is preliminary data.</text>
</comment>
<evidence type="ECO:0000313" key="2">
    <source>
        <dbReference type="Proteomes" id="UP000004947"/>
    </source>
</evidence>
<sequence length="78" mass="9141">MFHTDEISWVNFHVNDFLSTTYIFLKDFFQKSVTPFSKLRLLCHKLRNDKNLIKGEKSSLQNAQNTSCVINLMTRGTK</sequence>
<dbReference type="STRING" id="313628.LNTAR_22030"/>
<proteinExistence type="predicted"/>
<dbReference type="EMBL" id="ABCK01000031">
    <property type="protein sequence ID" value="EDM25370.1"/>
    <property type="molecule type" value="Genomic_DNA"/>
</dbReference>
<organism evidence="1 2">
    <name type="scientific">Lentisphaera araneosa HTCC2155</name>
    <dbReference type="NCBI Taxonomy" id="313628"/>
    <lineage>
        <taxon>Bacteria</taxon>
        <taxon>Pseudomonadati</taxon>
        <taxon>Lentisphaerota</taxon>
        <taxon>Lentisphaeria</taxon>
        <taxon>Lentisphaerales</taxon>
        <taxon>Lentisphaeraceae</taxon>
        <taxon>Lentisphaera</taxon>
    </lineage>
</organism>
<name>A6DSL7_9BACT</name>